<evidence type="ECO:0000256" key="6">
    <source>
        <dbReference type="ARBA" id="ARBA00047278"/>
    </source>
</evidence>
<evidence type="ECO:0000256" key="7">
    <source>
        <dbReference type="PROSITE-ProRule" id="PRU00176"/>
    </source>
</evidence>
<evidence type="ECO:0000259" key="10">
    <source>
        <dbReference type="PROSITE" id="PS50102"/>
    </source>
</evidence>
<dbReference type="PANTHER" id="PTHR45904">
    <property type="entry name" value="TRNA (URACIL-5-)-METHYLTRANSFERASE"/>
    <property type="match status" value="1"/>
</dbReference>
<dbReference type="InterPro" id="IPR045850">
    <property type="entry name" value="TRM2_met"/>
</dbReference>
<evidence type="ECO:0000256" key="4">
    <source>
        <dbReference type="ARBA" id="ARBA00022884"/>
    </source>
</evidence>
<keyword evidence="3 8" id="KW-0949">S-adenosyl-L-methionine</keyword>
<evidence type="ECO:0000313" key="12">
    <source>
        <dbReference type="Proteomes" id="UP001153620"/>
    </source>
</evidence>
<organism evidence="11 12">
    <name type="scientific">Chironomus riparius</name>
    <dbReference type="NCBI Taxonomy" id="315576"/>
    <lineage>
        <taxon>Eukaryota</taxon>
        <taxon>Metazoa</taxon>
        <taxon>Ecdysozoa</taxon>
        <taxon>Arthropoda</taxon>
        <taxon>Hexapoda</taxon>
        <taxon>Insecta</taxon>
        <taxon>Pterygota</taxon>
        <taxon>Neoptera</taxon>
        <taxon>Endopterygota</taxon>
        <taxon>Diptera</taxon>
        <taxon>Nematocera</taxon>
        <taxon>Chironomoidea</taxon>
        <taxon>Chironomidae</taxon>
        <taxon>Chironominae</taxon>
        <taxon>Chironomus</taxon>
    </lineage>
</organism>
<dbReference type="EMBL" id="OU895880">
    <property type="protein sequence ID" value="CAG9811479.1"/>
    <property type="molecule type" value="Genomic_DNA"/>
</dbReference>
<dbReference type="SUPFAM" id="SSF53335">
    <property type="entry name" value="S-adenosyl-L-methionine-dependent methyltransferases"/>
    <property type="match status" value="1"/>
</dbReference>
<keyword evidence="2 8" id="KW-0808">Transferase</keyword>
<feature type="compositionally biased region" description="Basic and acidic residues" evidence="9">
    <location>
        <begin position="1"/>
        <end position="11"/>
    </location>
</feature>
<comment type="similarity">
    <text evidence="8">Belongs to the class I-like SAM-binding methyltransferase superfamily. RNA M5U methyltransferase family.</text>
</comment>
<proteinExistence type="inferred from homology"/>
<dbReference type="InterPro" id="IPR010280">
    <property type="entry name" value="U5_MeTrfase_fam"/>
</dbReference>
<dbReference type="GO" id="GO:0032259">
    <property type="term" value="P:methylation"/>
    <property type="evidence" value="ECO:0007669"/>
    <property type="project" value="UniProtKB-KW"/>
</dbReference>
<dbReference type="AlphaFoldDB" id="A0A9N9S6J8"/>
<evidence type="ECO:0000256" key="5">
    <source>
        <dbReference type="ARBA" id="ARBA00033763"/>
    </source>
</evidence>
<dbReference type="CDD" id="cd02440">
    <property type="entry name" value="AdoMet_MTases"/>
    <property type="match status" value="1"/>
</dbReference>
<dbReference type="InterPro" id="IPR034262">
    <property type="entry name" value="TRMT2A_RRM"/>
</dbReference>
<dbReference type="PANTHER" id="PTHR45904:SF2">
    <property type="entry name" value="TRNA (URACIL-5-)-METHYLTRANSFERASE HOMOLOG A"/>
    <property type="match status" value="1"/>
</dbReference>
<feature type="binding site" evidence="8">
    <location>
        <position position="439"/>
    </location>
    <ligand>
        <name>S-adenosyl-L-methionine</name>
        <dbReference type="ChEBI" id="CHEBI:59789"/>
    </ligand>
</feature>
<dbReference type="PROSITE" id="PS51687">
    <property type="entry name" value="SAM_MT_RNA_M5U"/>
    <property type="match status" value="1"/>
</dbReference>
<dbReference type="GO" id="GO:0030697">
    <property type="term" value="F:tRNA (uracil(54)-C5)-methyltransferase activity, S-adenosyl methionine-dependent"/>
    <property type="evidence" value="ECO:0007669"/>
    <property type="project" value="UniProtKB-EC"/>
</dbReference>
<dbReference type="EC" id="2.1.1.35" evidence="5"/>
<dbReference type="OrthoDB" id="10250660at2759"/>
<dbReference type="Gene3D" id="3.30.70.330">
    <property type="match status" value="1"/>
</dbReference>
<evidence type="ECO:0000256" key="8">
    <source>
        <dbReference type="PROSITE-ProRule" id="PRU01024"/>
    </source>
</evidence>
<feature type="region of interest" description="Disordered" evidence="9">
    <location>
        <begin position="586"/>
        <end position="624"/>
    </location>
</feature>
<evidence type="ECO:0000256" key="2">
    <source>
        <dbReference type="ARBA" id="ARBA00022679"/>
    </source>
</evidence>
<dbReference type="Pfam" id="PF05958">
    <property type="entry name" value="tRNA_U5-meth_tr"/>
    <property type="match status" value="1"/>
</dbReference>
<evidence type="ECO:0000313" key="11">
    <source>
        <dbReference type="EMBL" id="CAG9811479.1"/>
    </source>
</evidence>
<feature type="binding site" evidence="8">
    <location>
        <position position="389"/>
    </location>
    <ligand>
        <name>S-adenosyl-L-methionine</name>
        <dbReference type="ChEBI" id="CHEBI:59789"/>
    </ligand>
</feature>
<dbReference type="InterPro" id="IPR000504">
    <property type="entry name" value="RRM_dom"/>
</dbReference>
<accession>A0A9N9S6J8</accession>
<feature type="binding site" evidence="8">
    <location>
        <position position="491"/>
    </location>
    <ligand>
        <name>S-adenosyl-L-methionine</name>
        <dbReference type="ChEBI" id="CHEBI:59789"/>
    </ligand>
</feature>
<feature type="compositionally biased region" description="Basic and acidic residues" evidence="9">
    <location>
        <begin position="596"/>
        <end position="611"/>
    </location>
</feature>
<sequence length="624" mass="69923">MDTEDFSKDIDMDAENPQSATVEQLKPENRENDEFGYLKHDGFSSEAFKIEVKNLPKFYGYAEMKKLITSTLTLNASKIKIPRKNSSFAFVCLRSEEDRNQALEVLNGYKWKGKALKAVPANPIKDPLIRKRKHEDVEGQVNENRAKKTAAESSEPLGNVPYEEQLVSKQQIIDEVLAQFKVDLRKADYFQGKSKMSEYVDPALKVLPIVPSPQSTGYRNKCEFSIGKDEAGEIQVGNRVGSYVSGTIYVESTDGLKMPPQKMKDAANLFKKFIVKSGLDSYSPVTCEGHYRQLTIRLHDDDKAMMLIIGIHPQKMTESEKEKFQNDVVKFFTEEDGKSLDVTSLYYEEIEKRRSGQQGNIIKHIYGSTHVHDFIHGLKFRISPSSFFQGNTKAAEKLYQEIIDLAAITPTTTVLDVCCGTGTIGLCCSKYAKEVHGMEIIPQAIEDAKHNAQVNEIKNSHFAVGSADDLIMLMVKNANVKDDESIVAIVDPPRAGLNTKSIQQLRNSKKIERLVYVSCSPRQVIKNFVDLCKNSTKSMKGVPFEPKIARAVDMFPNTNHCELVVLFERKKVEDVEVDGEVKVEEVAKVEVGNGGKNEENVEESTKTVEGADEKEEPAQPDGPN</sequence>
<keyword evidence="4 7" id="KW-0694">RNA-binding</keyword>
<protein>
    <recommendedName>
        <fullName evidence="5">tRNA (uracil(54)-C(5))-methyltransferase</fullName>
        <ecNumber evidence="5">2.1.1.35</ecNumber>
    </recommendedName>
</protein>
<dbReference type="SUPFAM" id="SSF54928">
    <property type="entry name" value="RNA-binding domain, RBD"/>
    <property type="match status" value="1"/>
</dbReference>
<dbReference type="Gene3D" id="2.40.50.1070">
    <property type="match status" value="1"/>
</dbReference>
<dbReference type="InterPro" id="IPR035979">
    <property type="entry name" value="RBD_domain_sf"/>
</dbReference>
<dbReference type="Proteomes" id="UP001153620">
    <property type="component" value="Chromosome 4"/>
</dbReference>
<feature type="region of interest" description="Disordered" evidence="9">
    <location>
        <begin position="132"/>
        <end position="154"/>
    </location>
</feature>
<name>A0A9N9S6J8_9DIPT</name>
<evidence type="ECO:0000256" key="9">
    <source>
        <dbReference type="SAM" id="MobiDB-lite"/>
    </source>
</evidence>
<evidence type="ECO:0000256" key="1">
    <source>
        <dbReference type="ARBA" id="ARBA00022603"/>
    </source>
</evidence>
<feature type="active site" description="Nucleophile" evidence="8">
    <location>
        <position position="519"/>
    </location>
</feature>
<dbReference type="GO" id="GO:0003723">
    <property type="term" value="F:RNA binding"/>
    <property type="evidence" value="ECO:0007669"/>
    <property type="project" value="UniProtKB-UniRule"/>
</dbReference>
<feature type="domain" description="RRM" evidence="10">
    <location>
        <begin position="48"/>
        <end position="123"/>
    </location>
</feature>
<gene>
    <name evidence="11" type="ORF">CHIRRI_LOCUS14288</name>
</gene>
<dbReference type="GO" id="GO:0006396">
    <property type="term" value="P:RNA processing"/>
    <property type="evidence" value="ECO:0007669"/>
    <property type="project" value="InterPro"/>
</dbReference>
<dbReference type="PROSITE" id="PS50102">
    <property type="entry name" value="RRM"/>
    <property type="match status" value="1"/>
</dbReference>
<reference evidence="11" key="1">
    <citation type="submission" date="2022-01" db="EMBL/GenBank/DDBJ databases">
        <authorList>
            <person name="King R."/>
        </authorList>
    </citation>
    <scope>NUCLEOTIDE SEQUENCE</scope>
</reference>
<comment type="catalytic activity">
    <reaction evidence="6">
        <text>uridine(54) in tRNA + S-adenosyl-L-methionine = 5-methyluridine(54) in tRNA + S-adenosyl-L-homocysteine + H(+)</text>
        <dbReference type="Rhea" id="RHEA:42712"/>
        <dbReference type="Rhea" id="RHEA-COMP:10167"/>
        <dbReference type="Rhea" id="RHEA-COMP:10193"/>
        <dbReference type="ChEBI" id="CHEBI:15378"/>
        <dbReference type="ChEBI" id="CHEBI:57856"/>
        <dbReference type="ChEBI" id="CHEBI:59789"/>
        <dbReference type="ChEBI" id="CHEBI:65315"/>
        <dbReference type="ChEBI" id="CHEBI:74447"/>
        <dbReference type="EC" id="2.1.1.35"/>
    </reaction>
    <physiologicalReaction direction="left-to-right" evidence="6">
        <dbReference type="Rhea" id="RHEA:42713"/>
    </physiologicalReaction>
</comment>
<keyword evidence="12" id="KW-1185">Reference proteome</keyword>
<dbReference type="InterPro" id="IPR029063">
    <property type="entry name" value="SAM-dependent_MTases_sf"/>
</dbReference>
<dbReference type="Gene3D" id="3.40.50.150">
    <property type="entry name" value="Vaccinia Virus protein VP39"/>
    <property type="match status" value="1"/>
</dbReference>
<comment type="caution">
    <text evidence="8">Lacks conserved residue(s) required for the propagation of feature annotation.</text>
</comment>
<dbReference type="CDD" id="cd12439">
    <property type="entry name" value="RRM_TRMT2A"/>
    <property type="match status" value="1"/>
</dbReference>
<reference evidence="11" key="2">
    <citation type="submission" date="2022-10" db="EMBL/GenBank/DDBJ databases">
        <authorList>
            <consortium name="ENA_rothamsted_submissions"/>
            <consortium name="culmorum"/>
            <person name="King R."/>
        </authorList>
    </citation>
    <scope>NUCLEOTIDE SEQUENCE</scope>
</reference>
<evidence type="ECO:0000256" key="3">
    <source>
        <dbReference type="ARBA" id="ARBA00022691"/>
    </source>
</evidence>
<keyword evidence="1 8" id="KW-0489">Methyltransferase</keyword>
<feature type="region of interest" description="Disordered" evidence="9">
    <location>
        <begin position="1"/>
        <end position="29"/>
    </location>
</feature>
<dbReference type="InterPro" id="IPR012677">
    <property type="entry name" value="Nucleotide-bd_a/b_plait_sf"/>
</dbReference>